<evidence type="ECO:0000256" key="2">
    <source>
        <dbReference type="ARBA" id="ARBA00005417"/>
    </source>
</evidence>
<dbReference type="Proteomes" id="UP000190675">
    <property type="component" value="Chromosome I"/>
</dbReference>
<evidence type="ECO:0000259" key="11">
    <source>
        <dbReference type="PROSITE" id="PS50893"/>
    </source>
</evidence>
<accession>A0A1M5N423</accession>
<dbReference type="SUPFAM" id="SSF52540">
    <property type="entry name" value="P-loop containing nucleoside triphosphate hydrolases"/>
    <property type="match status" value="1"/>
</dbReference>
<dbReference type="Pfam" id="PF00664">
    <property type="entry name" value="ABC_membrane"/>
    <property type="match status" value="1"/>
</dbReference>
<keyword evidence="7 10" id="KW-1133">Transmembrane helix</keyword>
<dbReference type="PANTHER" id="PTHR24221">
    <property type="entry name" value="ATP-BINDING CASSETTE SUB-FAMILY B"/>
    <property type="match status" value="1"/>
</dbReference>
<evidence type="ECO:0000256" key="4">
    <source>
        <dbReference type="ARBA" id="ARBA00022692"/>
    </source>
</evidence>
<keyword evidence="6 13" id="KW-0067">ATP-binding</keyword>
<dbReference type="OrthoDB" id="9804259at2"/>
<dbReference type="InterPro" id="IPR011527">
    <property type="entry name" value="ABC1_TM_dom"/>
</dbReference>
<feature type="domain" description="ABC transporter" evidence="11">
    <location>
        <begin position="344"/>
        <end position="577"/>
    </location>
</feature>
<keyword evidence="8 10" id="KW-0472">Membrane</keyword>
<dbReference type="RefSeq" id="WP_079567743.1">
    <property type="nucleotide sequence ID" value="NZ_LT670818.1"/>
</dbReference>
<dbReference type="Pfam" id="PF00005">
    <property type="entry name" value="ABC_tran"/>
    <property type="match status" value="1"/>
</dbReference>
<dbReference type="InterPro" id="IPR027417">
    <property type="entry name" value="P-loop_NTPase"/>
</dbReference>
<feature type="transmembrane region" description="Helical" evidence="10">
    <location>
        <begin position="167"/>
        <end position="187"/>
    </location>
</feature>
<feature type="domain" description="ABC transmembrane type-1" evidence="12">
    <location>
        <begin position="27"/>
        <end position="310"/>
    </location>
</feature>
<dbReference type="SUPFAM" id="SSF90123">
    <property type="entry name" value="ABC transporter transmembrane region"/>
    <property type="match status" value="1"/>
</dbReference>
<comment type="function">
    <text evidence="9">Involved in beta-(1--&gt;2)glucan export. Transmembrane domains (TMD) form a pore in the inner membrane and the ATP-binding domain (NBD) is responsible for energy generation.</text>
</comment>
<comment type="similarity">
    <text evidence="2">Belongs to the ABC transporter superfamily.</text>
</comment>
<dbReference type="PROSITE" id="PS50929">
    <property type="entry name" value="ABC_TM1F"/>
    <property type="match status" value="1"/>
</dbReference>
<evidence type="ECO:0000313" key="13">
    <source>
        <dbReference type="EMBL" id="SHG84205.1"/>
    </source>
</evidence>
<dbReference type="GO" id="GO:0016887">
    <property type="term" value="F:ATP hydrolysis activity"/>
    <property type="evidence" value="ECO:0007669"/>
    <property type="project" value="InterPro"/>
</dbReference>
<evidence type="ECO:0000256" key="1">
    <source>
        <dbReference type="ARBA" id="ARBA00004651"/>
    </source>
</evidence>
<keyword evidence="3" id="KW-0813">Transport</keyword>
<reference evidence="13 14" key="1">
    <citation type="submission" date="2016-11" db="EMBL/GenBank/DDBJ databases">
        <authorList>
            <person name="Jaros S."/>
            <person name="Januszkiewicz K."/>
            <person name="Wedrychowicz H."/>
        </authorList>
    </citation>
    <scope>NUCLEOTIDE SEQUENCE [LARGE SCALE GENOMIC DNA]</scope>
    <source>
        <strain evidence="13 14">GAS242</strain>
    </source>
</reference>
<dbReference type="InterPro" id="IPR017871">
    <property type="entry name" value="ABC_transporter-like_CS"/>
</dbReference>
<dbReference type="InterPro" id="IPR036640">
    <property type="entry name" value="ABC1_TM_sf"/>
</dbReference>
<dbReference type="GO" id="GO:0034040">
    <property type="term" value="F:ATPase-coupled lipid transmembrane transporter activity"/>
    <property type="evidence" value="ECO:0007669"/>
    <property type="project" value="TreeGrafter"/>
</dbReference>
<keyword evidence="4 10" id="KW-0812">Transmembrane</keyword>
<evidence type="ECO:0000256" key="3">
    <source>
        <dbReference type="ARBA" id="ARBA00022448"/>
    </source>
</evidence>
<evidence type="ECO:0000256" key="9">
    <source>
        <dbReference type="ARBA" id="ARBA00024722"/>
    </source>
</evidence>
<feature type="transmembrane region" description="Helical" evidence="10">
    <location>
        <begin position="59"/>
        <end position="77"/>
    </location>
</feature>
<dbReference type="GO" id="GO:0005524">
    <property type="term" value="F:ATP binding"/>
    <property type="evidence" value="ECO:0007669"/>
    <property type="project" value="UniProtKB-KW"/>
</dbReference>
<proteinExistence type="inferred from homology"/>
<feature type="transmembrane region" description="Helical" evidence="10">
    <location>
        <begin position="27"/>
        <end position="47"/>
    </location>
</feature>
<gene>
    <name evidence="13" type="ORF">SAMN05444169_4401</name>
</gene>
<dbReference type="GO" id="GO:0140359">
    <property type="term" value="F:ABC-type transporter activity"/>
    <property type="evidence" value="ECO:0007669"/>
    <property type="project" value="InterPro"/>
</dbReference>
<evidence type="ECO:0000256" key="8">
    <source>
        <dbReference type="ARBA" id="ARBA00023136"/>
    </source>
</evidence>
<dbReference type="PROSITE" id="PS50893">
    <property type="entry name" value="ABC_TRANSPORTER_2"/>
    <property type="match status" value="1"/>
</dbReference>
<dbReference type="PROSITE" id="PS00211">
    <property type="entry name" value="ABC_TRANSPORTER_1"/>
    <property type="match status" value="1"/>
</dbReference>
<feature type="transmembrane region" description="Helical" evidence="10">
    <location>
        <begin position="253"/>
        <end position="274"/>
    </location>
</feature>
<evidence type="ECO:0000256" key="10">
    <source>
        <dbReference type="SAM" id="Phobius"/>
    </source>
</evidence>
<evidence type="ECO:0000259" key="12">
    <source>
        <dbReference type="PROSITE" id="PS50929"/>
    </source>
</evidence>
<sequence>MDNLSGYAHRPFAFVLRYLRQRLSSHIVILLSVVAAVACSVGTQYGVKALVDGLSAGTSHAGSVWLAFIFLMSLIAADNFLWRIASWTASFTFVGVTGDLRRDIFRHLTGHAPSYFSDRLPGMLTSRITATSNAVYTVENMFVWNVLPPCMATIAAIALIGTVSLPMAAGLIVIAGAMVVAMFRLAAAGKPLHDDFANKAAAVDGEMVDVINNMPLVRAFCGLRYEHDRFDATVDRELTARGRSLRYLEKLRLLHAGITVLLTIALLAWAIMLWQRGGATTGDVVLVCTLGLSILSATRDLAVALVDVTQHVARLTEAIATLLLPHELRDHPEAEPLVRSGAAIAFNNISFRYPGGIKVFEKFSLRLQPGQRVGLVGHSGGGKSSLFVLLQRFYDVQQGSITIDGQDIAKVTQESLREAISVVPQDISLFQRSILENIRYGRPNATDDEVLRAAIAARCDFVETLPEGLATMVGDRGVKLSGGQRQRIAIARAFLKDSPILLLDEATAALDSESEEAIREALGRLMRGRTVIAIAHRLATLRNFDRVVVLKGGKIIEDGPPDRLMQGQGPYRELVTQEMSRLATVTTPAAA</sequence>
<protein>
    <submittedName>
        <fullName evidence="13">ATP-binding cassette, subfamily B</fullName>
    </submittedName>
</protein>
<dbReference type="PANTHER" id="PTHR24221:SF654">
    <property type="entry name" value="ATP-BINDING CASSETTE SUB-FAMILY B MEMBER 6"/>
    <property type="match status" value="1"/>
</dbReference>
<dbReference type="Gene3D" id="3.40.50.300">
    <property type="entry name" value="P-loop containing nucleotide triphosphate hydrolases"/>
    <property type="match status" value="1"/>
</dbReference>
<organism evidence="13 14">
    <name type="scientific">Bradyrhizobium erythrophlei</name>
    <dbReference type="NCBI Taxonomy" id="1437360"/>
    <lineage>
        <taxon>Bacteria</taxon>
        <taxon>Pseudomonadati</taxon>
        <taxon>Pseudomonadota</taxon>
        <taxon>Alphaproteobacteria</taxon>
        <taxon>Hyphomicrobiales</taxon>
        <taxon>Nitrobacteraceae</taxon>
        <taxon>Bradyrhizobium</taxon>
    </lineage>
</organism>
<dbReference type="Gene3D" id="1.20.1560.10">
    <property type="entry name" value="ABC transporter type 1, transmembrane domain"/>
    <property type="match status" value="1"/>
</dbReference>
<evidence type="ECO:0000256" key="6">
    <source>
        <dbReference type="ARBA" id="ARBA00022840"/>
    </source>
</evidence>
<dbReference type="InterPro" id="IPR039421">
    <property type="entry name" value="Type_1_exporter"/>
</dbReference>
<comment type="subcellular location">
    <subcellularLocation>
        <location evidence="1">Cell membrane</location>
        <topology evidence="1">Multi-pass membrane protein</topology>
    </subcellularLocation>
</comment>
<evidence type="ECO:0000256" key="5">
    <source>
        <dbReference type="ARBA" id="ARBA00022741"/>
    </source>
</evidence>
<feature type="transmembrane region" description="Helical" evidence="10">
    <location>
        <begin position="142"/>
        <end position="161"/>
    </location>
</feature>
<dbReference type="AlphaFoldDB" id="A0A1M5N423"/>
<name>A0A1M5N423_9BRAD</name>
<dbReference type="SMART" id="SM00382">
    <property type="entry name" value="AAA"/>
    <property type="match status" value="1"/>
</dbReference>
<dbReference type="InterPro" id="IPR003593">
    <property type="entry name" value="AAA+_ATPase"/>
</dbReference>
<dbReference type="GO" id="GO:0005886">
    <property type="term" value="C:plasma membrane"/>
    <property type="evidence" value="ECO:0007669"/>
    <property type="project" value="UniProtKB-SubCell"/>
</dbReference>
<dbReference type="FunFam" id="3.40.50.300:FF:000287">
    <property type="entry name" value="Multidrug ABC transporter ATP-binding protein"/>
    <property type="match status" value="1"/>
</dbReference>
<dbReference type="EMBL" id="LT670818">
    <property type="protein sequence ID" value="SHG84205.1"/>
    <property type="molecule type" value="Genomic_DNA"/>
</dbReference>
<evidence type="ECO:0000256" key="7">
    <source>
        <dbReference type="ARBA" id="ARBA00022989"/>
    </source>
</evidence>
<keyword evidence="5" id="KW-0547">Nucleotide-binding</keyword>
<dbReference type="InterPro" id="IPR003439">
    <property type="entry name" value="ABC_transporter-like_ATP-bd"/>
</dbReference>
<evidence type="ECO:0000313" key="14">
    <source>
        <dbReference type="Proteomes" id="UP000190675"/>
    </source>
</evidence>